<evidence type="ECO:0000259" key="3">
    <source>
        <dbReference type="Pfam" id="PF00095"/>
    </source>
</evidence>
<dbReference type="InterPro" id="IPR008197">
    <property type="entry name" value="WAP_dom"/>
</dbReference>
<evidence type="ECO:0000256" key="1">
    <source>
        <dbReference type="SAM" id="MobiDB-lite"/>
    </source>
</evidence>
<dbReference type="AlphaFoldDB" id="A0AA88HIC1"/>
<reference evidence="4" key="1">
    <citation type="submission" date="2023-07" db="EMBL/GenBank/DDBJ databases">
        <title>Chromosome-level genome assembly of Artemia franciscana.</title>
        <authorList>
            <person name="Jo E."/>
        </authorList>
    </citation>
    <scope>NUCLEOTIDE SEQUENCE</scope>
    <source>
        <tissue evidence="4">Whole body</tissue>
    </source>
</reference>
<dbReference type="Gene3D" id="4.10.75.10">
    <property type="entry name" value="Elafin-like"/>
    <property type="match status" value="1"/>
</dbReference>
<protein>
    <recommendedName>
        <fullName evidence="3">WAP domain-containing protein</fullName>
    </recommendedName>
</protein>
<feature type="chain" id="PRO_5041637009" description="WAP domain-containing protein" evidence="2">
    <location>
        <begin position="23"/>
        <end position="253"/>
    </location>
</feature>
<evidence type="ECO:0000313" key="5">
    <source>
        <dbReference type="Proteomes" id="UP001187531"/>
    </source>
</evidence>
<organism evidence="4 5">
    <name type="scientific">Artemia franciscana</name>
    <name type="common">Brine shrimp</name>
    <name type="synonym">Artemia sanfranciscana</name>
    <dbReference type="NCBI Taxonomy" id="6661"/>
    <lineage>
        <taxon>Eukaryota</taxon>
        <taxon>Metazoa</taxon>
        <taxon>Ecdysozoa</taxon>
        <taxon>Arthropoda</taxon>
        <taxon>Crustacea</taxon>
        <taxon>Branchiopoda</taxon>
        <taxon>Anostraca</taxon>
        <taxon>Artemiidae</taxon>
        <taxon>Artemia</taxon>
    </lineage>
</organism>
<dbReference type="GO" id="GO:0030414">
    <property type="term" value="F:peptidase inhibitor activity"/>
    <property type="evidence" value="ECO:0007669"/>
    <property type="project" value="InterPro"/>
</dbReference>
<dbReference type="GO" id="GO:0005576">
    <property type="term" value="C:extracellular region"/>
    <property type="evidence" value="ECO:0007669"/>
    <property type="project" value="InterPro"/>
</dbReference>
<feature type="signal peptide" evidence="2">
    <location>
        <begin position="1"/>
        <end position="22"/>
    </location>
</feature>
<accession>A0AA88HIC1</accession>
<keyword evidence="2" id="KW-0732">Signal</keyword>
<dbReference type="Pfam" id="PF00095">
    <property type="entry name" value="WAP"/>
    <property type="match status" value="1"/>
</dbReference>
<dbReference type="InterPro" id="IPR036645">
    <property type="entry name" value="Elafin-like_sf"/>
</dbReference>
<dbReference type="SUPFAM" id="SSF57256">
    <property type="entry name" value="Elafin-like"/>
    <property type="match status" value="1"/>
</dbReference>
<name>A0AA88HIC1_ARTSF</name>
<sequence length="253" mass="26408">MSVTREMQFYLLAFVVIGLVRGQGRVAFEDDTEENASVDAASVSVENPDLDERFNRRPAIVNSKFLPGLAGGLFGGQGPFGGQGLLGGQGLNTINSGFGACQACNLNPQFAPQCCQSGFSQCCFGGFGGGLQQGGFQQGGFQQGGFGGFGLGIKPGACPSFFDSLLNLRRKRQTVAFEEEEPATTTTATSDEGDDMTRSGGRSIGKDNKPSTRIIGSLFGQKCNSDFECPGSQKCCSSGLIGLTSICKNAIVA</sequence>
<evidence type="ECO:0000256" key="2">
    <source>
        <dbReference type="SAM" id="SignalP"/>
    </source>
</evidence>
<dbReference type="Proteomes" id="UP001187531">
    <property type="component" value="Unassembled WGS sequence"/>
</dbReference>
<gene>
    <name evidence="4" type="ORF">QYM36_012132</name>
</gene>
<feature type="region of interest" description="Disordered" evidence="1">
    <location>
        <begin position="176"/>
        <end position="212"/>
    </location>
</feature>
<comment type="caution">
    <text evidence="4">The sequence shown here is derived from an EMBL/GenBank/DDBJ whole genome shotgun (WGS) entry which is preliminary data.</text>
</comment>
<proteinExistence type="predicted"/>
<dbReference type="EMBL" id="JAVRJZ010000016">
    <property type="protein sequence ID" value="KAK2710839.1"/>
    <property type="molecule type" value="Genomic_DNA"/>
</dbReference>
<evidence type="ECO:0000313" key="4">
    <source>
        <dbReference type="EMBL" id="KAK2710839.1"/>
    </source>
</evidence>
<keyword evidence="5" id="KW-1185">Reference proteome</keyword>
<feature type="domain" description="WAP" evidence="3">
    <location>
        <begin position="221"/>
        <end position="239"/>
    </location>
</feature>